<accession>A0A4U0VPM3</accession>
<protein>
    <recommendedName>
        <fullName evidence="4">F-box domain-containing protein</fullName>
    </recommendedName>
</protein>
<sequence length="235" mass="26747">MPLDALPVELRLHIYQYLPELRPGRHETVAPHIPLTPGICRASKWLRRETLPLYAGNAHFSLQTDEDAYPKGNRVSIWLDALGSDKASKHVRSFQLSRHWSIKEPTRWQGHVGFYFRLERVVDRWQTSAGTYPIANDTRGLRAESVRLLLRVVRETVISDVEARERRRLRRSDVECIAAAMDVVASRPFSPYDTEQSEEGRRRRRKAMADLEGALCTAMPKSGSQAGAPPSFTST</sequence>
<evidence type="ECO:0000313" key="2">
    <source>
        <dbReference type="EMBL" id="TKA51334.1"/>
    </source>
</evidence>
<dbReference type="Proteomes" id="UP000309340">
    <property type="component" value="Unassembled WGS sequence"/>
</dbReference>
<evidence type="ECO:0008006" key="4">
    <source>
        <dbReference type="Google" id="ProtNLM"/>
    </source>
</evidence>
<organism evidence="2 3">
    <name type="scientific">Friedmanniomyces simplex</name>
    <dbReference type="NCBI Taxonomy" id="329884"/>
    <lineage>
        <taxon>Eukaryota</taxon>
        <taxon>Fungi</taxon>
        <taxon>Dikarya</taxon>
        <taxon>Ascomycota</taxon>
        <taxon>Pezizomycotina</taxon>
        <taxon>Dothideomycetes</taxon>
        <taxon>Dothideomycetidae</taxon>
        <taxon>Mycosphaerellales</taxon>
        <taxon>Teratosphaeriaceae</taxon>
        <taxon>Friedmanniomyces</taxon>
    </lineage>
</organism>
<gene>
    <name evidence="2" type="ORF">B0A55_12474</name>
</gene>
<evidence type="ECO:0000256" key="1">
    <source>
        <dbReference type="SAM" id="MobiDB-lite"/>
    </source>
</evidence>
<proteinExistence type="predicted"/>
<dbReference type="EMBL" id="NAJQ01001896">
    <property type="protein sequence ID" value="TKA51334.1"/>
    <property type="molecule type" value="Genomic_DNA"/>
</dbReference>
<feature type="region of interest" description="Disordered" evidence="1">
    <location>
        <begin position="216"/>
        <end position="235"/>
    </location>
</feature>
<keyword evidence="3" id="KW-1185">Reference proteome</keyword>
<dbReference type="AlphaFoldDB" id="A0A4U0VPM3"/>
<dbReference type="OrthoDB" id="3849578at2759"/>
<evidence type="ECO:0000313" key="3">
    <source>
        <dbReference type="Proteomes" id="UP000309340"/>
    </source>
</evidence>
<reference evidence="2 3" key="1">
    <citation type="submission" date="2017-03" db="EMBL/GenBank/DDBJ databases">
        <title>Genomes of endolithic fungi from Antarctica.</title>
        <authorList>
            <person name="Coleine C."/>
            <person name="Masonjones S."/>
            <person name="Stajich J.E."/>
        </authorList>
    </citation>
    <scope>NUCLEOTIDE SEQUENCE [LARGE SCALE GENOMIC DNA]</scope>
    <source>
        <strain evidence="2 3">CCFEE 5184</strain>
    </source>
</reference>
<name>A0A4U0VPM3_9PEZI</name>
<comment type="caution">
    <text evidence="2">The sequence shown here is derived from an EMBL/GenBank/DDBJ whole genome shotgun (WGS) entry which is preliminary data.</text>
</comment>